<accession>A0AAW4WQF4</accession>
<dbReference type="InterPro" id="IPR003838">
    <property type="entry name" value="ABC3_permease_C"/>
</dbReference>
<evidence type="ECO:0000256" key="2">
    <source>
        <dbReference type="ARBA" id="ARBA00022475"/>
    </source>
</evidence>
<dbReference type="PANTHER" id="PTHR46795:SF3">
    <property type="entry name" value="ABC TRANSPORTER PERMEASE"/>
    <property type="match status" value="1"/>
</dbReference>
<dbReference type="EMBL" id="JAJFBX010000077">
    <property type="protein sequence ID" value="MCC2748722.1"/>
    <property type="molecule type" value="Genomic_DNA"/>
</dbReference>
<reference evidence="8" key="1">
    <citation type="submission" date="2021-10" db="EMBL/GenBank/DDBJ databases">
        <title>Collection of gut derived symbiotic bacterial strains cultured from healthy donors.</title>
        <authorList>
            <person name="Lin H."/>
            <person name="Littmann E."/>
            <person name="Claire K."/>
            <person name="Pamer E."/>
        </authorList>
    </citation>
    <scope>NUCLEOTIDE SEQUENCE</scope>
    <source>
        <strain evidence="8">MSK.22.92</strain>
    </source>
</reference>
<evidence type="ECO:0000256" key="5">
    <source>
        <dbReference type="ARBA" id="ARBA00023136"/>
    </source>
</evidence>
<feature type="non-terminal residue" evidence="8">
    <location>
        <position position="212"/>
    </location>
</feature>
<dbReference type="InterPro" id="IPR052536">
    <property type="entry name" value="ABC-4_Integral_Memb_Prot"/>
</dbReference>
<proteinExistence type="predicted"/>
<evidence type="ECO:0000256" key="4">
    <source>
        <dbReference type="ARBA" id="ARBA00022989"/>
    </source>
</evidence>
<organism evidence="8 9">
    <name type="scientific">Agathobacter rectalis</name>
    <dbReference type="NCBI Taxonomy" id="39491"/>
    <lineage>
        <taxon>Bacteria</taxon>
        <taxon>Bacillati</taxon>
        <taxon>Bacillota</taxon>
        <taxon>Clostridia</taxon>
        <taxon>Lachnospirales</taxon>
        <taxon>Lachnospiraceae</taxon>
        <taxon>Agathobacter</taxon>
    </lineage>
</organism>
<comment type="subcellular location">
    <subcellularLocation>
        <location evidence="1">Cell membrane</location>
        <topology evidence="1">Multi-pass membrane protein</topology>
    </subcellularLocation>
</comment>
<feature type="transmembrane region" description="Helical" evidence="6">
    <location>
        <begin position="58"/>
        <end position="80"/>
    </location>
</feature>
<dbReference type="Proteomes" id="UP001197847">
    <property type="component" value="Unassembled WGS sequence"/>
</dbReference>
<evidence type="ECO:0000256" key="6">
    <source>
        <dbReference type="SAM" id="Phobius"/>
    </source>
</evidence>
<feature type="transmembrane region" description="Helical" evidence="6">
    <location>
        <begin position="17"/>
        <end position="38"/>
    </location>
</feature>
<dbReference type="Pfam" id="PF02687">
    <property type="entry name" value="FtsX"/>
    <property type="match status" value="1"/>
</dbReference>
<evidence type="ECO:0000313" key="9">
    <source>
        <dbReference type="Proteomes" id="UP001197847"/>
    </source>
</evidence>
<name>A0AAW4WQF4_9FIRM</name>
<evidence type="ECO:0000256" key="1">
    <source>
        <dbReference type="ARBA" id="ARBA00004651"/>
    </source>
</evidence>
<evidence type="ECO:0000313" key="8">
    <source>
        <dbReference type="EMBL" id="MCC2748722.1"/>
    </source>
</evidence>
<gene>
    <name evidence="8" type="ORF">LK487_17195</name>
</gene>
<comment type="caution">
    <text evidence="8">The sequence shown here is derived from an EMBL/GenBank/DDBJ whole genome shotgun (WGS) entry which is preliminary data.</text>
</comment>
<dbReference type="AlphaFoldDB" id="A0AAW4WQF4"/>
<keyword evidence="2" id="KW-1003">Cell membrane</keyword>
<keyword evidence="5 6" id="KW-0472">Membrane</keyword>
<evidence type="ECO:0000256" key="3">
    <source>
        <dbReference type="ARBA" id="ARBA00022692"/>
    </source>
</evidence>
<keyword evidence="3 6" id="KW-0812">Transmembrane</keyword>
<keyword evidence="4 6" id="KW-1133">Transmembrane helix</keyword>
<protein>
    <submittedName>
        <fullName evidence="8">ABC transporter permease</fullName>
    </submittedName>
</protein>
<dbReference type="PANTHER" id="PTHR46795">
    <property type="entry name" value="ABC TRANSPORTER PERMEASE-RELATED-RELATED"/>
    <property type="match status" value="1"/>
</dbReference>
<dbReference type="GO" id="GO:0005886">
    <property type="term" value="C:plasma membrane"/>
    <property type="evidence" value="ECO:0007669"/>
    <property type="project" value="UniProtKB-SubCell"/>
</dbReference>
<feature type="transmembrane region" description="Helical" evidence="6">
    <location>
        <begin position="100"/>
        <end position="126"/>
    </location>
</feature>
<feature type="domain" description="ABC3 transporter permease C-terminal" evidence="7">
    <location>
        <begin position="60"/>
        <end position="179"/>
    </location>
</feature>
<sequence>MLGKLAYRNTKRNIKDYLIYLITVTASFSLIFAFNLVANSDEIVKLCSSMDAFKNSLFAVNILIIFVICFLINYTTKFMFEKRSKELGTYMLLGIKKKEIAHLVVIENILLGILAFVLAIPIGFLFSQFVSLVIVNLLGIPKTLFISLNFVSIGLLIIYFLTIYVLVLLNLLRRISKMTIRDFLYFDKQNEKKMFRDSKKRNVIFVLSIILG</sequence>
<feature type="transmembrane region" description="Helical" evidence="6">
    <location>
        <begin position="146"/>
        <end position="172"/>
    </location>
</feature>
<evidence type="ECO:0000259" key="7">
    <source>
        <dbReference type="Pfam" id="PF02687"/>
    </source>
</evidence>
<dbReference type="RefSeq" id="WP_306783753.1">
    <property type="nucleotide sequence ID" value="NZ_JAJFBX010000077.1"/>
</dbReference>